<name>A0A4S9WRD9_AURPU</name>
<protein>
    <submittedName>
        <fullName evidence="1">Uncharacterized protein</fullName>
    </submittedName>
</protein>
<dbReference type="AlphaFoldDB" id="A0A4S9WRD9"/>
<gene>
    <name evidence="1" type="ORF">D6C78_01305</name>
</gene>
<sequence>MPRTALMAENLQNIAGHDTKLLDSVIGSATACANVSKRLRDLTQTSAGCLSSPLDLLVIEFSLLSAAYKTSSKHLKQKSVVSSNATPVLKFAQTGCHRVAAELPTIIDKIGEWDILAPECSFDRLDLLSGHLKEYKAHLNLLNGILDLSGHLSQKPAPHESPESVIVPPLPKCKAWGLPDPTFDQYKARSERWKAAREAQVMMDRWSAMCMASFRSIRELLQWKRARLEDLATPKTSHGLLRKSVLEATSEDLPDADDWSSTQSTMGIMTPTEDWSDLGSDTTETARPPFITRYSLQRCAYATASFARLVEGLRLYPGPDVTTDVQRMYNSYNALLVHLLHTFDTSTLSQSAQPLKGVKTVAHLDLYECRSAAETFLNRVDHVERSFGQAPSSTPVSTDDFCFLCRELDLLARCLKQKIGAPKPVPNERPVPVRDSLLTLDVREPFILETHSLNTHVDRLLNTIVDSMESTPTDKDIMKLVFHWTTLDECDVFKREDVMRM</sequence>
<evidence type="ECO:0000313" key="2">
    <source>
        <dbReference type="Proteomes" id="UP000308724"/>
    </source>
</evidence>
<comment type="caution">
    <text evidence="1">The sequence shown here is derived from an EMBL/GenBank/DDBJ whole genome shotgun (WGS) entry which is preliminary data.</text>
</comment>
<proteinExistence type="predicted"/>
<dbReference type="EMBL" id="QZBZ01000013">
    <property type="protein sequence ID" value="TIA42204.1"/>
    <property type="molecule type" value="Genomic_DNA"/>
</dbReference>
<organism evidence="1 2">
    <name type="scientific">Aureobasidium pullulans</name>
    <name type="common">Black yeast</name>
    <name type="synonym">Pullularia pullulans</name>
    <dbReference type="NCBI Taxonomy" id="5580"/>
    <lineage>
        <taxon>Eukaryota</taxon>
        <taxon>Fungi</taxon>
        <taxon>Dikarya</taxon>
        <taxon>Ascomycota</taxon>
        <taxon>Pezizomycotina</taxon>
        <taxon>Dothideomycetes</taxon>
        <taxon>Dothideomycetidae</taxon>
        <taxon>Dothideales</taxon>
        <taxon>Saccotheciaceae</taxon>
        <taxon>Aureobasidium</taxon>
    </lineage>
</organism>
<dbReference type="Proteomes" id="UP000308724">
    <property type="component" value="Unassembled WGS sequence"/>
</dbReference>
<accession>A0A4S9WRD9</accession>
<evidence type="ECO:0000313" key="1">
    <source>
        <dbReference type="EMBL" id="TIA42204.1"/>
    </source>
</evidence>
<reference evidence="1 2" key="1">
    <citation type="submission" date="2018-10" db="EMBL/GenBank/DDBJ databases">
        <title>Fifty Aureobasidium pullulans genomes reveal a recombining polyextremotolerant generalist.</title>
        <authorList>
            <person name="Gostincar C."/>
            <person name="Turk M."/>
            <person name="Zajc J."/>
            <person name="Gunde-Cimerman N."/>
        </authorList>
    </citation>
    <scope>NUCLEOTIDE SEQUENCE [LARGE SCALE GENOMIC DNA]</scope>
    <source>
        <strain evidence="1 2">EXF-1645</strain>
    </source>
</reference>